<evidence type="ECO:0000313" key="6">
    <source>
        <dbReference type="EMBL" id="MBA9003973.1"/>
    </source>
</evidence>
<dbReference type="InterPro" id="IPR050465">
    <property type="entry name" value="UPF0194_transport"/>
</dbReference>
<dbReference type="RefSeq" id="WP_312881027.1">
    <property type="nucleotide sequence ID" value="NZ_JACJII010000001.1"/>
</dbReference>
<dbReference type="Pfam" id="PF01471">
    <property type="entry name" value="PG_binding_1"/>
    <property type="match status" value="1"/>
</dbReference>
<keyword evidence="4" id="KW-1133">Transmembrane helix</keyword>
<dbReference type="PANTHER" id="PTHR32347">
    <property type="entry name" value="EFFLUX SYSTEM COMPONENT YKNX-RELATED"/>
    <property type="match status" value="1"/>
</dbReference>
<dbReference type="InterPro" id="IPR002477">
    <property type="entry name" value="Peptidoglycan-bd-like"/>
</dbReference>
<dbReference type="AlphaFoldDB" id="A0A7W3R862"/>
<dbReference type="Proteomes" id="UP000539313">
    <property type="component" value="Unassembled WGS sequence"/>
</dbReference>
<dbReference type="Gene3D" id="1.10.101.10">
    <property type="entry name" value="PGBD-like superfamily/PGBD"/>
    <property type="match status" value="1"/>
</dbReference>
<accession>A0A7W3R862</accession>
<dbReference type="InterPro" id="IPR036365">
    <property type="entry name" value="PGBD-like_sf"/>
</dbReference>
<feature type="transmembrane region" description="Helical" evidence="4">
    <location>
        <begin position="60"/>
        <end position="81"/>
    </location>
</feature>
<evidence type="ECO:0000256" key="2">
    <source>
        <dbReference type="ARBA" id="ARBA00023054"/>
    </source>
</evidence>
<evidence type="ECO:0000256" key="1">
    <source>
        <dbReference type="ARBA" id="ARBA00004196"/>
    </source>
</evidence>
<dbReference type="GO" id="GO:0030313">
    <property type="term" value="C:cell envelope"/>
    <property type="evidence" value="ECO:0007669"/>
    <property type="project" value="UniProtKB-SubCell"/>
</dbReference>
<keyword evidence="7" id="KW-1185">Reference proteome</keyword>
<sequence>MTAQEELSKGAPAEPGTGVAAEPGEGAAMEPGEEGREEAGVVPAGERRSRRRRGRRGRRVAVAAAVVVAGGIAAAAVVAAGGGGSPGGTAAGALPPATAKVTRQTLADTRDADGQLGYGPARTAGSRARGTLTWLPDSGDRVTRGRSLFEVDGDPVTLMYGSMPAYRTLQSGMEGRDVRQLETNLRRLGYDGFTVDDEYTADTADAVAEWQDDRGLPETGTVPLGQVVFADGAVRIEALEAAVGDPVQPGGRVLSYTGTDKAVTVELEAADRRLAEKGAKVEITLPDERTVAGRVTEVSTVIEPGEGEGDESQTMIEVIVELTGEEAQQAADEYALAAVDVTFTAETKENVLTVPVAALLALREGGFGLEVVRGGTTTLVPVRTGLFADGRVEVSGNGIAEGTVVGMPK</sequence>
<feature type="region of interest" description="Disordered" evidence="3">
    <location>
        <begin position="1"/>
        <end position="57"/>
    </location>
</feature>
<feature type="compositionally biased region" description="Basic residues" evidence="3">
    <location>
        <begin position="48"/>
        <end position="57"/>
    </location>
</feature>
<organism evidence="6 7">
    <name type="scientific">Thermomonospora cellulosilytica</name>
    <dbReference type="NCBI Taxonomy" id="1411118"/>
    <lineage>
        <taxon>Bacteria</taxon>
        <taxon>Bacillati</taxon>
        <taxon>Actinomycetota</taxon>
        <taxon>Actinomycetes</taxon>
        <taxon>Streptosporangiales</taxon>
        <taxon>Thermomonosporaceae</taxon>
        <taxon>Thermomonospora</taxon>
    </lineage>
</organism>
<feature type="domain" description="Peptidoglycan binding-like" evidence="5">
    <location>
        <begin position="175"/>
        <end position="221"/>
    </location>
</feature>
<dbReference type="SUPFAM" id="SSF47090">
    <property type="entry name" value="PGBD-like"/>
    <property type="match status" value="1"/>
</dbReference>
<keyword evidence="4" id="KW-0812">Transmembrane</keyword>
<comment type="subcellular location">
    <subcellularLocation>
        <location evidence="1">Cell envelope</location>
    </subcellularLocation>
</comment>
<dbReference type="PANTHER" id="PTHR32347:SF27">
    <property type="entry name" value="RND EFFLUX PUMP MEMBRANE FUSION PROTEIN BARREL-SANDWICH DOMAIN-CONTAINING PROTEIN"/>
    <property type="match status" value="1"/>
</dbReference>
<evidence type="ECO:0000259" key="5">
    <source>
        <dbReference type="Pfam" id="PF01471"/>
    </source>
</evidence>
<keyword evidence="6" id="KW-0378">Hydrolase</keyword>
<evidence type="ECO:0000313" key="7">
    <source>
        <dbReference type="Proteomes" id="UP000539313"/>
    </source>
</evidence>
<dbReference type="GO" id="GO:0016787">
    <property type="term" value="F:hydrolase activity"/>
    <property type="evidence" value="ECO:0007669"/>
    <property type="project" value="UniProtKB-KW"/>
</dbReference>
<feature type="compositionally biased region" description="Low complexity" evidence="3">
    <location>
        <begin position="10"/>
        <end position="30"/>
    </location>
</feature>
<evidence type="ECO:0000256" key="3">
    <source>
        <dbReference type="SAM" id="MobiDB-lite"/>
    </source>
</evidence>
<reference evidence="6 7" key="1">
    <citation type="submission" date="2020-08" db="EMBL/GenBank/DDBJ databases">
        <title>Sequencing the genomes of 1000 actinobacteria strains.</title>
        <authorList>
            <person name="Klenk H.-P."/>
        </authorList>
    </citation>
    <scope>NUCLEOTIDE SEQUENCE [LARGE SCALE GENOMIC DNA]</scope>
    <source>
        <strain evidence="6 7">DSM 45823</strain>
    </source>
</reference>
<name>A0A7W3R862_9ACTN</name>
<protein>
    <submittedName>
        <fullName evidence="6">Peptidoglycan hydrolase-like protein with peptidoglycan-binding domain</fullName>
    </submittedName>
</protein>
<dbReference type="EMBL" id="JACJII010000001">
    <property type="protein sequence ID" value="MBA9003973.1"/>
    <property type="molecule type" value="Genomic_DNA"/>
</dbReference>
<comment type="caution">
    <text evidence="6">The sequence shown here is derived from an EMBL/GenBank/DDBJ whole genome shotgun (WGS) entry which is preliminary data.</text>
</comment>
<evidence type="ECO:0000256" key="4">
    <source>
        <dbReference type="SAM" id="Phobius"/>
    </source>
</evidence>
<dbReference type="Gene3D" id="2.40.420.20">
    <property type="match status" value="1"/>
</dbReference>
<keyword evidence="4" id="KW-0472">Membrane</keyword>
<keyword evidence="2" id="KW-0175">Coiled coil</keyword>
<dbReference type="InterPro" id="IPR036366">
    <property type="entry name" value="PGBDSf"/>
</dbReference>
<gene>
    <name evidence="6" type="ORF">HNR21_002855</name>
</gene>
<proteinExistence type="predicted"/>